<feature type="compositionally biased region" description="Basic and acidic residues" evidence="7">
    <location>
        <begin position="16"/>
        <end position="32"/>
    </location>
</feature>
<dbReference type="SMART" id="SM00843">
    <property type="entry name" value="Ftsk_gamma"/>
    <property type="match status" value="1"/>
</dbReference>
<evidence type="ECO:0000313" key="9">
    <source>
        <dbReference type="EMBL" id="MBM7658886.1"/>
    </source>
</evidence>
<evidence type="ECO:0000259" key="8">
    <source>
        <dbReference type="PROSITE" id="PS50901"/>
    </source>
</evidence>
<proteinExistence type="inferred from homology"/>
<dbReference type="InterPro" id="IPR036388">
    <property type="entry name" value="WH-like_DNA-bd_sf"/>
</dbReference>
<evidence type="ECO:0000256" key="5">
    <source>
        <dbReference type="ARBA" id="ARBA00023125"/>
    </source>
</evidence>
<feature type="region of interest" description="Disordered" evidence="7">
    <location>
        <begin position="1"/>
        <end position="141"/>
    </location>
</feature>
<evidence type="ECO:0000256" key="6">
    <source>
        <dbReference type="PROSITE-ProRule" id="PRU00289"/>
    </source>
</evidence>
<dbReference type="InterPro" id="IPR003593">
    <property type="entry name" value="AAA+_ATPase"/>
</dbReference>
<keyword evidence="4 6" id="KW-0067">ATP-binding</keyword>
<dbReference type="Pfam" id="PF09397">
    <property type="entry name" value="FtsK_gamma"/>
    <property type="match status" value="1"/>
</dbReference>
<gene>
    <name evidence="9" type="ORF">JOC27_002349</name>
</gene>
<dbReference type="InterPro" id="IPR036390">
    <property type="entry name" value="WH_DNA-bd_sf"/>
</dbReference>
<dbReference type="Gene3D" id="3.40.50.300">
    <property type="entry name" value="P-loop containing nucleotide triphosphate hydrolases"/>
    <property type="match status" value="1"/>
</dbReference>
<dbReference type="Pfam" id="PF17854">
    <property type="entry name" value="FtsK_alpha"/>
    <property type="match status" value="1"/>
</dbReference>
<dbReference type="InterPro" id="IPR018541">
    <property type="entry name" value="Ftsk_gamma"/>
</dbReference>
<accession>A0ABS2QBD0</accession>
<evidence type="ECO:0000256" key="3">
    <source>
        <dbReference type="ARBA" id="ARBA00022829"/>
    </source>
</evidence>
<dbReference type="InterPro" id="IPR050206">
    <property type="entry name" value="FtsK/SpoIIIE/SftA"/>
</dbReference>
<evidence type="ECO:0000256" key="7">
    <source>
        <dbReference type="SAM" id="MobiDB-lite"/>
    </source>
</evidence>
<evidence type="ECO:0000256" key="4">
    <source>
        <dbReference type="ARBA" id="ARBA00022840"/>
    </source>
</evidence>
<comment type="caution">
    <text evidence="9">The sequence shown here is derived from an EMBL/GenBank/DDBJ whole genome shotgun (WGS) entry which is preliminary data.</text>
</comment>
<dbReference type="SUPFAM" id="SSF52540">
    <property type="entry name" value="P-loop containing nucleoside triphosphate hydrolases"/>
    <property type="match status" value="1"/>
</dbReference>
<dbReference type="PANTHER" id="PTHR22683">
    <property type="entry name" value="SPORULATION PROTEIN RELATED"/>
    <property type="match status" value="1"/>
</dbReference>
<dbReference type="Proteomes" id="UP000823201">
    <property type="component" value="Unassembled WGS sequence"/>
</dbReference>
<dbReference type="Gene3D" id="3.30.980.40">
    <property type="match status" value="1"/>
</dbReference>
<keyword evidence="3" id="KW-0159">Chromosome partition</keyword>
<name>A0ABS2QBD0_9BACL</name>
<feature type="region of interest" description="Disordered" evidence="7">
    <location>
        <begin position="221"/>
        <end position="241"/>
    </location>
</feature>
<dbReference type="InterPro" id="IPR002543">
    <property type="entry name" value="FtsK_dom"/>
</dbReference>
<dbReference type="Gene3D" id="1.10.10.10">
    <property type="entry name" value="Winged helix-like DNA-binding domain superfamily/Winged helix DNA-binding domain"/>
    <property type="match status" value="1"/>
</dbReference>
<dbReference type="PANTHER" id="PTHR22683:SF42">
    <property type="entry name" value="DNA TRANSLOCASE SFTA"/>
    <property type="match status" value="1"/>
</dbReference>
<dbReference type="EMBL" id="JAFBEV010000026">
    <property type="protein sequence ID" value="MBM7658886.1"/>
    <property type="molecule type" value="Genomic_DNA"/>
</dbReference>
<feature type="compositionally biased region" description="Basic and acidic residues" evidence="7">
    <location>
        <begin position="129"/>
        <end position="139"/>
    </location>
</feature>
<dbReference type="InterPro" id="IPR041027">
    <property type="entry name" value="FtsK_alpha"/>
</dbReference>
<feature type="binding site" evidence="6">
    <location>
        <begin position="453"/>
        <end position="460"/>
    </location>
    <ligand>
        <name>ATP</name>
        <dbReference type="ChEBI" id="CHEBI:30616"/>
    </ligand>
</feature>
<comment type="similarity">
    <text evidence="1">Belongs to the FtsK/SpoIIIE/SftA family.</text>
</comment>
<protein>
    <submittedName>
        <fullName evidence="9">S-DNA-T family DNA segregation ATPase FtsK/SpoIIIE</fullName>
    </submittedName>
</protein>
<dbReference type="Pfam" id="PF01580">
    <property type="entry name" value="FtsK_SpoIIIE"/>
    <property type="match status" value="1"/>
</dbReference>
<evidence type="ECO:0000256" key="2">
    <source>
        <dbReference type="ARBA" id="ARBA00022741"/>
    </source>
</evidence>
<reference evidence="9 10" key="1">
    <citation type="submission" date="2021-01" db="EMBL/GenBank/DDBJ databases">
        <title>Genomic Encyclopedia of Type Strains, Phase IV (KMG-IV): sequencing the most valuable type-strain genomes for metagenomic binning, comparative biology and taxonomic classification.</title>
        <authorList>
            <person name="Goeker M."/>
        </authorList>
    </citation>
    <scope>NUCLEOTIDE SEQUENCE [LARGE SCALE GENOMIC DNA]</scope>
    <source>
        <strain evidence="9 10">DSM 100968</strain>
    </source>
</reference>
<dbReference type="PROSITE" id="PS50901">
    <property type="entry name" value="FTSK"/>
    <property type="match status" value="1"/>
</dbReference>
<keyword evidence="2 6" id="KW-0547">Nucleotide-binding</keyword>
<sequence>MMNWWQRLFGDDSDPVEQKDGLPDEREQRPILEESPFALRAGRFEDRNRRAAVKMMAQYPAQRQSAPKVVPSENEKSGPSSRQEKSITAAKGERHYRQAATDAAKLSAKKSKQPFKLTKVPSPVFGYRKPPDNFYRDPGSEGLLSRQKEAAEKRQIQEVQARQQIDQMVSRKPLHSSELERPALERLSAHEAAKHKQLIVQETVAVPPSADNVDIPIIAQERNSTEAQSAAPTETAKKADEKKEWMMPVTTRLPHSTHRPAGSSNIPFNVLMFHSDRSPAAQGTGKAERPFVHKSRNAQTSGLQLPLDLLDDPPEISGDADQWIDEKKAILAETLSDFHVSADIIGFVQGPSITRFDIHLHPGVKMSKVVNLTEDIKLSLAVKQIRIAPVPGKSAVGIEIPNEDPRPVVLKEIIRAAAFSESKAPLTAALGEDVSGKQVMTDLAKMPHGLIAGATGSGKSVCIHSLIISLIYRTRPEDLRLLLVDPKVVELAPYKNLPHLAAPVLTEPRDAALALKWAVEEMEKRYRRFAGCGVRDIRGYNRRQEQIGAQENHLPYLIIIIDELADLMMVAPQDVEESVCRIAQKARAAGIHLLLATQRPSVDVITGLIKSNIPTRIAFSVSSQTDSRTILDAGGADRLLGRGDMLFMENGTQGLKRIQGCFVSDEEIRRVTDAFDHDDQPEYLFTPGDFQPSGGDADSRDELFEEAAVFVVDQGQASVSSIQRHFRVGYPRAARLVDELESRNVISGANGSKPRQVLVNKESLQELVSEGFNEGQGE</sequence>
<evidence type="ECO:0000313" key="10">
    <source>
        <dbReference type="Proteomes" id="UP000823201"/>
    </source>
</evidence>
<organism evidence="9 10">
    <name type="scientific">Sporolactobacillus spathodeae</name>
    <dbReference type="NCBI Taxonomy" id="1465502"/>
    <lineage>
        <taxon>Bacteria</taxon>
        <taxon>Bacillati</taxon>
        <taxon>Bacillota</taxon>
        <taxon>Bacilli</taxon>
        <taxon>Bacillales</taxon>
        <taxon>Sporolactobacillaceae</taxon>
        <taxon>Sporolactobacillus</taxon>
    </lineage>
</organism>
<dbReference type="SUPFAM" id="SSF46785">
    <property type="entry name" value="Winged helix' DNA-binding domain"/>
    <property type="match status" value="1"/>
</dbReference>
<evidence type="ECO:0000256" key="1">
    <source>
        <dbReference type="ARBA" id="ARBA00006474"/>
    </source>
</evidence>
<keyword evidence="5" id="KW-0238">DNA-binding</keyword>
<keyword evidence="10" id="KW-1185">Reference proteome</keyword>
<dbReference type="SMART" id="SM00382">
    <property type="entry name" value="AAA"/>
    <property type="match status" value="1"/>
</dbReference>
<dbReference type="InterPro" id="IPR027417">
    <property type="entry name" value="P-loop_NTPase"/>
</dbReference>
<feature type="domain" description="FtsK" evidence="8">
    <location>
        <begin position="436"/>
        <end position="628"/>
    </location>
</feature>
<dbReference type="RefSeq" id="WP_239530284.1">
    <property type="nucleotide sequence ID" value="NZ_CBCRXA010000026.1"/>
</dbReference>